<feature type="compositionally biased region" description="Basic and acidic residues" evidence="1">
    <location>
        <begin position="14"/>
        <end position="47"/>
    </location>
</feature>
<evidence type="ECO:0000313" key="2">
    <source>
        <dbReference type="EMBL" id="SHH40443.1"/>
    </source>
</evidence>
<dbReference type="RefSeq" id="WP_073391991.1">
    <property type="nucleotide sequence ID" value="NZ_FQVU01000006.1"/>
</dbReference>
<evidence type="ECO:0000256" key="1">
    <source>
        <dbReference type="SAM" id="MobiDB-lite"/>
    </source>
</evidence>
<dbReference type="InterPro" id="IPR035172">
    <property type="entry name" value="DUF5302"/>
</dbReference>
<dbReference type="Proteomes" id="UP000186132">
    <property type="component" value="Unassembled WGS sequence"/>
</dbReference>
<organism evidence="2 3">
    <name type="scientific">Jatrophihabitans endophyticus</name>
    <dbReference type="NCBI Taxonomy" id="1206085"/>
    <lineage>
        <taxon>Bacteria</taxon>
        <taxon>Bacillati</taxon>
        <taxon>Actinomycetota</taxon>
        <taxon>Actinomycetes</taxon>
        <taxon>Jatrophihabitantales</taxon>
        <taxon>Jatrophihabitantaceae</taxon>
        <taxon>Jatrophihabitans</taxon>
    </lineage>
</organism>
<sequence length="61" mass="6830">MADSESAGKQTSEQTKDRFREALERKNALRHPHEDASQHDSKVHDAHGAAGGKRQHRRKSG</sequence>
<dbReference type="OrthoDB" id="4319558at2"/>
<dbReference type="EMBL" id="FQVU01000006">
    <property type="protein sequence ID" value="SHH40443.1"/>
    <property type="molecule type" value="Genomic_DNA"/>
</dbReference>
<keyword evidence="3" id="KW-1185">Reference proteome</keyword>
<reference evidence="3" key="1">
    <citation type="submission" date="2016-11" db="EMBL/GenBank/DDBJ databases">
        <authorList>
            <person name="Varghese N."/>
            <person name="Submissions S."/>
        </authorList>
    </citation>
    <scope>NUCLEOTIDE SEQUENCE [LARGE SCALE GENOMIC DNA]</scope>
    <source>
        <strain evidence="3">DSM 45627</strain>
    </source>
</reference>
<proteinExistence type="predicted"/>
<name>A0A1M5SR42_9ACTN</name>
<dbReference type="AlphaFoldDB" id="A0A1M5SR42"/>
<gene>
    <name evidence="2" type="ORF">SAMN05443575_3776</name>
</gene>
<dbReference type="Pfam" id="PF17227">
    <property type="entry name" value="DUF5302"/>
    <property type="match status" value="1"/>
</dbReference>
<evidence type="ECO:0000313" key="3">
    <source>
        <dbReference type="Proteomes" id="UP000186132"/>
    </source>
</evidence>
<dbReference type="STRING" id="1206085.SAMN05443575_3776"/>
<evidence type="ECO:0008006" key="4">
    <source>
        <dbReference type="Google" id="ProtNLM"/>
    </source>
</evidence>
<accession>A0A1M5SR42</accession>
<feature type="region of interest" description="Disordered" evidence="1">
    <location>
        <begin position="1"/>
        <end position="61"/>
    </location>
</feature>
<protein>
    <recommendedName>
        <fullName evidence="4">DUF5302 domain-containing protein</fullName>
    </recommendedName>
</protein>